<proteinExistence type="predicted"/>
<dbReference type="RefSeq" id="WP_202095086.1">
    <property type="nucleotide sequence ID" value="NZ_CP061035.1"/>
</dbReference>
<evidence type="ECO:0000313" key="3">
    <source>
        <dbReference type="Proteomes" id="UP000595894"/>
    </source>
</evidence>
<dbReference type="EMBL" id="CP061035">
    <property type="protein sequence ID" value="QQV78155.1"/>
    <property type="molecule type" value="Genomic_DNA"/>
</dbReference>
<dbReference type="InterPro" id="IPR054189">
    <property type="entry name" value="DUF6894"/>
</dbReference>
<name>A0A974NWH3_9SPHN</name>
<keyword evidence="3" id="KW-1185">Reference proteome</keyword>
<feature type="domain" description="DUF6894" evidence="1">
    <location>
        <begin position="4"/>
        <end position="70"/>
    </location>
</feature>
<protein>
    <recommendedName>
        <fullName evidence="1">DUF6894 domain-containing protein</fullName>
    </recommendedName>
</protein>
<dbReference type="KEGG" id="sari:H5J25_05405"/>
<evidence type="ECO:0000313" key="2">
    <source>
        <dbReference type="EMBL" id="QQV78155.1"/>
    </source>
</evidence>
<accession>A0A974NWH3</accession>
<gene>
    <name evidence="2" type="ORF">H5J25_05405</name>
</gene>
<dbReference type="Proteomes" id="UP000595894">
    <property type="component" value="Chromosome"/>
</dbReference>
<sequence length="78" mass="8507">MSIFYFNLSDHTVDPDDEGTELQSVAEARAQAIMFAGNYLGDNPDLLDEGATFKVQVTDADRKPLFSVVITIDEAGPI</sequence>
<dbReference type="Pfam" id="PF21834">
    <property type="entry name" value="DUF6894"/>
    <property type="match status" value="1"/>
</dbReference>
<dbReference type="AlphaFoldDB" id="A0A974NWH3"/>
<reference evidence="3" key="1">
    <citation type="submission" date="2020-09" db="EMBL/GenBank/DDBJ databases">
        <title>Sphingomonas sp., a new species isolated from pork steak.</title>
        <authorList>
            <person name="Heidler von Heilborn D."/>
        </authorList>
    </citation>
    <scope>NUCLEOTIDE SEQUENCE [LARGE SCALE GENOMIC DNA]</scope>
</reference>
<evidence type="ECO:0000259" key="1">
    <source>
        <dbReference type="Pfam" id="PF21834"/>
    </source>
</evidence>
<organism evidence="2 3">
    <name type="scientific">Sphingomonas aliaeris</name>
    <dbReference type="NCBI Taxonomy" id="2759526"/>
    <lineage>
        <taxon>Bacteria</taxon>
        <taxon>Pseudomonadati</taxon>
        <taxon>Pseudomonadota</taxon>
        <taxon>Alphaproteobacteria</taxon>
        <taxon>Sphingomonadales</taxon>
        <taxon>Sphingomonadaceae</taxon>
        <taxon>Sphingomonas</taxon>
    </lineage>
</organism>